<organism evidence="3 4">
    <name type="scientific">Propioniciclava coleopterorum</name>
    <dbReference type="NCBI Taxonomy" id="2714937"/>
    <lineage>
        <taxon>Bacteria</taxon>
        <taxon>Bacillati</taxon>
        <taxon>Actinomycetota</taxon>
        <taxon>Actinomycetes</taxon>
        <taxon>Propionibacteriales</taxon>
        <taxon>Propionibacteriaceae</taxon>
        <taxon>Propioniciclava</taxon>
    </lineage>
</organism>
<dbReference type="InterPro" id="IPR023393">
    <property type="entry name" value="START-like_dom_sf"/>
</dbReference>
<reference evidence="3 4" key="1">
    <citation type="submission" date="2020-03" db="EMBL/GenBank/DDBJ databases">
        <title>Propioniciclava sp. nov., isolated from Hydrophilus acuminatus.</title>
        <authorList>
            <person name="Hyun D.-W."/>
            <person name="Bae J.-W."/>
        </authorList>
    </citation>
    <scope>NUCLEOTIDE SEQUENCE [LARGE SCALE GENOMIC DNA]</scope>
    <source>
        <strain evidence="3 4">HDW11</strain>
    </source>
</reference>
<dbReference type="RefSeq" id="WP_166234228.1">
    <property type="nucleotide sequence ID" value="NZ_CP049865.1"/>
</dbReference>
<name>A0A6G7Y964_9ACTN</name>
<dbReference type="EMBL" id="CP049865">
    <property type="protein sequence ID" value="QIK73157.1"/>
    <property type="molecule type" value="Genomic_DNA"/>
</dbReference>
<dbReference type="Gene3D" id="3.30.530.20">
    <property type="match status" value="1"/>
</dbReference>
<evidence type="ECO:0000313" key="3">
    <source>
        <dbReference type="EMBL" id="QIK73157.1"/>
    </source>
</evidence>
<dbReference type="Pfam" id="PF08327">
    <property type="entry name" value="AHSA1"/>
    <property type="match status" value="1"/>
</dbReference>
<dbReference type="KEGG" id="prv:G7070_13935"/>
<dbReference type="InterPro" id="IPR013538">
    <property type="entry name" value="ASHA1/2-like_C"/>
</dbReference>
<protein>
    <submittedName>
        <fullName evidence="3">ATPase</fullName>
    </submittedName>
</protein>
<dbReference type="AlphaFoldDB" id="A0A6G7Y964"/>
<accession>A0A6G7Y964</accession>
<dbReference type="Proteomes" id="UP000501058">
    <property type="component" value="Chromosome"/>
</dbReference>
<keyword evidence="4" id="KW-1185">Reference proteome</keyword>
<comment type="similarity">
    <text evidence="1">Belongs to the AHA1 family.</text>
</comment>
<dbReference type="SUPFAM" id="SSF55961">
    <property type="entry name" value="Bet v1-like"/>
    <property type="match status" value="1"/>
</dbReference>
<feature type="domain" description="Activator of Hsp90 ATPase homologue 1/2-like C-terminal" evidence="2">
    <location>
        <begin position="22"/>
        <end position="151"/>
    </location>
</feature>
<proteinExistence type="inferred from homology"/>
<evidence type="ECO:0000259" key="2">
    <source>
        <dbReference type="Pfam" id="PF08327"/>
    </source>
</evidence>
<gene>
    <name evidence="3" type="ORF">G7070_13935</name>
</gene>
<evidence type="ECO:0000313" key="4">
    <source>
        <dbReference type="Proteomes" id="UP000501058"/>
    </source>
</evidence>
<evidence type="ECO:0000256" key="1">
    <source>
        <dbReference type="ARBA" id="ARBA00006817"/>
    </source>
</evidence>
<sequence>MDDAARADFETGKITRTVRVAASQRATWAALTDPAAIEQWWGHPAVFPDGVREGAEGTFEWVGHGLMPMRVERFDEPHHFDLLWGGLGADTPGEDASLVQFTLEPEGPDHTLVTVVESGFDRLETAARRAAMEQNVEGWTEVLDSFVAHVEGR</sequence>